<keyword evidence="4" id="KW-0288">FMN</keyword>
<evidence type="ECO:0000256" key="2">
    <source>
        <dbReference type="ARBA" id="ARBA00004725"/>
    </source>
</evidence>
<dbReference type="Gene3D" id="3.20.20.70">
    <property type="entry name" value="Aldolase class I"/>
    <property type="match status" value="1"/>
</dbReference>
<evidence type="ECO:0000256" key="6">
    <source>
        <dbReference type="ARBA" id="ARBA00023002"/>
    </source>
</evidence>
<dbReference type="InterPro" id="IPR013785">
    <property type="entry name" value="Aldolase_TIM"/>
</dbReference>
<dbReference type="SUPFAM" id="SSF51395">
    <property type="entry name" value="FMN-linked oxidoreductases"/>
    <property type="match status" value="1"/>
</dbReference>
<comment type="cofactor">
    <cofactor evidence="1">
        <name>FMN</name>
        <dbReference type="ChEBI" id="CHEBI:58210"/>
    </cofactor>
</comment>
<dbReference type="NCBIfam" id="NF005741">
    <property type="entry name" value="PRK07565.1"/>
    <property type="match status" value="1"/>
</dbReference>
<dbReference type="PANTHER" id="PTHR48109">
    <property type="entry name" value="DIHYDROOROTATE DEHYDROGENASE (QUINONE), MITOCHONDRIAL-RELATED"/>
    <property type="match status" value="1"/>
</dbReference>
<sequence length="335" mass="37038">MADLTTTYLGLKLKNPLVASASPLSKKVEGVQRLEEAGISAVVMYSLFEEQIVHESQALDHYLTRGSESFAEALTYFPDLERYNVGPESYLELIYRIKKAVRIPVIGSLNGISTGGWINYAKRIEEAGADALELNIYYVPTDPKLTGQELEQTYVQLVRDVRSQISIPLAVKLSPYFSALPNMAAQLAEAGANGLVLFNRFYQPDLDIESLEVVPNLVLSTSDELRLPLRWVAILYGRIKADLALSSGVHSATDVVKALMAGANVAMTTSELLAKGIGRATEILSDLNNWLDEFEYTSVQQMIGSMSHKAVAEPAAFERANYMKALQSFDNRIHW</sequence>
<reference evidence="8" key="1">
    <citation type="journal article" date="2020" name="mSystems">
        <title>Genome- and Community-Level Interaction Insights into Carbon Utilization and Element Cycling Functions of Hydrothermarchaeota in Hydrothermal Sediment.</title>
        <authorList>
            <person name="Zhou Z."/>
            <person name="Liu Y."/>
            <person name="Xu W."/>
            <person name="Pan J."/>
            <person name="Luo Z.H."/>
            <person name="Li M."/>
        </authorList>
    </citation>
    <scope>NUCLEOTIDE SEQUENCE [LARGE SCALE GENOMIC DNA]</scope>
    <source>
        <strain evidence="8">SpSt-556</strain>
    </source>
</reference>
<comment type="caution">
    <text evidence="8">The sequence shown here is derived from an EMBL/GenBank/DDBJ whole genome shotgun (WGS) entry which is preliminary data.</text>
</comment>
<dbReference type="GO" id="GO:0044205">
    <property type="term" value="P:'de novo' UMP biosynthetic process"/>
    <property type="evidence" value="ECO:0007669"/>
    <property type="project" value="UniProtKB-UniPathway"/>
</dbReference>
<dbReference type="EMBL" id="DSXR01000035">
    <property type="protein sequence ID" value="HGS86484.1"/>
    <property type="molecule type" value="Genomic_DNA"/>
</dbReference>
<evidence type="ECO:0000256" key="3">
    <source>
        <dbReference type="ARBA" id="ARBA00022630"/>
    </source>
</evidence>
<dbReference type="GO" id="GO:0005737">
    <property type="term" value="C:cytoplasm"/>
    <property type="evidence" value="ECO:0007669"/>
    <property type="project" value="InterPro"/>
</dbReference>
<dbReference type="UniPathway" id="UPA00070"/>
<dbReference type="PIRSF" id="PIRSF000164">
    <property type="entry name" value="DHO_oxidase"/>
    <property type="match status" value="1"/>
</dbReference>
<keyword evidence="6" id="KW-0560">Oxidoreductase</keyword>
<dbReference type="InterPro" id="IPR012135">
    <property type="entry name" value="Dihydroorotate_DH_1_2"/>
</dbReference>
<dbReference type="InterPro" id="IPR005720">
    <property type="entry name" value="Dihydroorotate_DH_cat"/>
</dbReference>
<dbReference type="GO" id="GO:0006207">
    <property type="term" value="P:'de novo' pyrimidine nucleobase biosynthetic process"/>
    <property type="evidence" value="ECO:0007669"/>
    <property type="project" value="TreeGrafter"/>
</dbReference>
<protein>
    <submittedName>
        <fullName evidence="8">Dihydroorotate dehydrogenase-like protein</fullName>
    </submittedName>
</protein>
<evidence type="ECO:0000259" key="7">
    <source>
        <dbReference type="Pfam" id="PF01180"/>
    </source>
</evidence>
<dbReference type="Pfam" id="PF01180">
    <property type="entry name" value="DHO_dh"/>
    <property type="match status" value="1"/>
</dbReference>
<gene>
    <name evidence="8" type="ORF">ENT17_02590</name>
</gene>
<dbReference type="AlphaFoldDB" id="A0A7C4Q0Q0"/>
<proteinExistence type="predicted"/>
<accession>A0A7C4Q0Q0</accession>
<name>A0A7C4Q0Q0_9CHLR</name>
<keyword evidence="5" id="KW-0665">Pyrimidine biosynthesis</keyword>
<dbReference type="InterPro" id="IPR050074">
    <property type="entry name" value="DHO_dehydrogenase"/>
</dbReference>
<dbReference type="CDD" id="cd04739">
    <property type="entry name" value="DHOD_like"/>
    <property type="match status" value="1"/>
</dbReference>
<organism evidence="8">
    <name type="scientific">Bellilinea caldifistulae</name>
    <dbReference type="NCBI Taxonomy" id="360411"/>
    <lineage>
        <taxon>Bacteria</taxon>
        <taxon>Bacillati</taxon>
        <taxon>Chloroflexota</taxon>
        <taxon>Anaerolineae</taxon>
        <taxon>Anaerolineales</taxon>
        <taxon>Anaerolineaceae</taxon>
        <taxon>Bellilinea</taxon>
    </lineage>
</organism>
<dbReference type="GO" id="GO:0004152">
    <property type="term" value="F:dihydroorotate dehydrogenase activity"/>
    <property type="evidence" value="ECO:0007669"/>
    <property type="project" value="InterPro"/>
</dbReference>
<evidence type="ECO:0000313" key="8">
    <source>
        <dbReference type="EMBL" id="HGS86484.1"/>
    </source>
</evidence>
<evidence type="ECO:0000256" key="1">
    <source>
        <dbReference type="ARBA" id="ARBA00001917"/>
    </source>
</evidence>
<evidence type="ECO:0000256" key="5">
    <source>
        <dbReference type="ARBA" id="ARBA00022975"/>
    </source>
</evidence>
<evidence type="ECO:0000256" key="4">
    <source>
        <dbReference type="ARBA" id="ARBA00022643"/>
    </source>
</evidence>
<feature type="domain" description="Dihydroorotate dehydrogenase catalytic" evidence="7">
    <location>
        <begin position="84"/>
        <end position="290"/>
    </location>
</feature>
<keyword evidence="3" id="KW-0285">Flavoprotein</keyword>
<comment type="pathway">
    <text evidence="2">Pyrimidine metabolism; UMP biosynthesis via de novo pathway.</text>
</comment>
<dbReference type="PANTHER" id="PTHR48109:SF3">
    <property type="entry name" value="SLL0744 PROTEIN"/>
    <property type="match status" value="1"/>
</dbReference>